<dbReference type="GO" id="GO:0015074">
    <property type="term" value="P:DNA integration"/>
    <property type="evidence" value="ECO:0007669"/>
    <property type="project" value="InterPro"/>
</dbReference>
<dbReference type="PROSITE" id="PS50994">
    <property type="entry name" value="INTEGRASE"/>
    <property type="match status" value="1"/>
</dbReference>
<dbReference type="Gene3D" id="3.30.420.10">
    <property type="entry name" value="Ribonuclease H-like superfamily/Ribonuclease H"/>
    <property type="match status" value="1"/>
</dbReference>
<evidence type="ECO:0000313" key="3">
    <source>
        <dbReference type="EMBL" id="MBW0461000.1"/>
    </source>
</evidence>
<reference evidence="3" key="1">
    <citation type="submission" date="2021-03" db="EMBL/GenBank/DDBJ databases">
        <title>Draft genome sequence of rust myrtle Austropuccinia psidii MF-1, a brazilian biotype.</title>
        <authorList>
            <person name="Quecine M.C."/>
            <person name="Pachon D.M.R."/>
            <person name="Bonatelli M.L."/>
            <person name="Correr F.H."/>
            <person name="Franceschini L.M."/>
            <person name="Leite T.F."/>
            <person name="Margarido G.R.A."/>
            <person name="Almeida C.A."/>
            <person name="Ferrarezi J.A."/>
            <person name="Labate C.A."/>
        </authorList>
    </citation>
    <scope>NUCLEOTIDE SEQUENCE</scope>
    <source>
        <strain evidence="3">MF-1</strain>
    </source>
</reference>
<comment type="caution">
    <text evidence="3">The sequence shown here is derived from an EMBL/GenBank/DDBJ whole genome shotgun (WGS) entry which is preliminary data.</text>
</comment>
<organism evidence="3 4">
    <name type="scientific">Austropuccinia psidii MF-1</name>
    <dbReference type="NCBI Taxonomy" id="1389203"/>
    <lineage>
        <taxon>Eukaryota</taxon>
        <taxon>Fungi</taxon>
        <taxon>Dikarya</taxon>
        <taxon>Basidiomycota</taxon>
        <taxon>Pucciniomycotina</taxon>
        <taxon>Pucciniomycetes</taxon>
        <taxon>Pucciniales</taxon>
        <taxon>Sphaerophragmiaceae</taxon>
        <taxon>Austropuccinia</taxon>
    </lineage>
</organism>
<name>A0A9Q3B9D6_9BASI</name>
<feature type="domain" description="Integrase catalytic" evidence="2">
    <location>
        <begin position="1"/>
        <end position="129"/>
    </location>
</feature>
<dbReference type="InterPro" id="IPR050951">
    <property type="entry name" value="Retrovirus_Pol_polyprotein"/>
</dbReference>
<dbReference type="GO" id="GO:0005634">
    <property type="term" value="C:nucleus"/>
    <property type="evidence" value="ECO:0007669"/>
    <property type="project" value="UniProtKB-ARBA"/>
</dbReference>
<dbReference type="Proteomes" id="UP000765509">
    <property type="component" value="Unassembled WGS sequence"/>
</dbReference>
<evidence type="ECO:0000256" key="1">
    <source>
        <dbReference type="ARBA" id="ARBA00022884"/>
    </source>
</evidence>
<proteinExistence type="predicted"/>
<gene>
    <name evidence="3" type="ORF">O181_000715</name>
</gene>
<dbReference type="InterPro" id="IPR036397">
    <property type="entry name" value="RNaseH_sf"/>
</dbReference>
<keyword evidence="1" id="KW-0694">RNA-binding</keyword>
<dbReference type="SUPFAM" id="SSF53098">
    <property type="entry name" value="Ribonuclease H-like"/>
    <property type="match status" value="1"/>
</dbReference>
<dbReference type="PANTHER" id="PTHR37984:SF5">
    <property type="entry name" value="PROTEIN NYNRIN-LIKE"/>
    <property type="match status" value="1"/>
</dbReference>
<evidence type="ECO:0000259" key="2">
    <source>
        <dbReference type="PROSITE" id="PS50994"/>
    </source>
</evidence>
<dbReference type="InterPro" id="IPR001584">
    <property type="entry name" value="Integrase_cat-core"/>
</dbReference>
<protein>
    <recommendedName>
        <fullName evidence="2">Integrase catalytic domain-containing protein</fullName>
    </recommendedName>
</protein>
<sequence>MRQGFNAFLVSVERNIQSPMFLPCHKDYTAMDTATMILNRVISHPGLLQNIISDRYPKFTSALWTNLQTLFGTKLSFSTAYHPQTNRLAERMIQTLEEMIRIFCVYGLELKGSDGFEHYLYTLMQALEL</sequence>
<dbReference type="AlphaFoldDB" id="A0A9Q3B9D6"/>
<dbReference type="PANTHER" id="PTHR37984">
    <property type="entry name" value="PROTEIN CBG26694"/>
    <property type="match status" value="1"/>
</dbReference>
<accession>A0A9Q3B9D6</accession>
<evidence type="ECO:0000313" key="4">
    <source>
        <dbReference type="Proteomes" id="UP000765509"/>
    </source>
</evidence>
<dbReference type="InterPro" id="IPR012337">
    <property type="entry name" value="RNaseH-like_sf"/>
</dbReference>
<keyword evidence="4" id="KW-1185">Reference proteome</keyword>
<dbReference type="GO" id="GO:0003723">
    <property type="term" value="F:RNA binding"/>
    <property type="evidence" value="ECO:0007669"/>
    <property type="project" value="UniProtKB-KW"/>
</dbReference>
<dbReference type="EMBL" id="AVOT02000091">
    <property type="protein sequence ID" value="MBW0461000.1"/>
    <property type="molecule type" value="Genomic_DNA"/>
</dbReference>